<evidence type="ECO:0000256" key="12">
    <source>
        <dbReference type="ARBA" id="ARBA00022842"/>
    </source>
</evidence>
<keyword evidence="11" id="KW-0067">ATP-binding</keyword>
<keyword evidence="9" id="KW-0547">Nucleotide-binding</keyword>
<dbReference type="GO" id="GO:0030388">
    <property type="term" value="P:fructose 1,6-bisphosphate metabolic process"/>
    <property type="evidence" value="ECO:0007669"/>
    <property type="project" value="TreeGrafter"/>
</dbReference>
<dbReference type="InterPro" id="IPR035966">
    <property type="entry name" value="PKF_sf"/>
</dbReference>
<comment type="subcellular location">
    <subcellularLocation>
        <location evidence="3">Cytoplasm</location>
    </subcellularLocation>
</comment>
<evidence type="ECO:0000259" key="16">
    <source>
        <dbReference type="Pfam" id="PF00365"/>
    </source>
</evidence>
<evidence type="ECO:0000256" key="15">
    <source>
        <dbReference type="ARBA" id="ARBA00048070"/>
    </source>
</evidence>
<dbReference type="EMBL" id="CP023434">
    <property type="protein sequence ID" value="AXY24860.1"/>
    <property type="molecule type" value="Genomic_DNA"/>
</dbReference>
<dbReference type="NCBIfam" id="NF002872">
    <property type="entry name" value="PRK03202.1"/>
    <property type="match status" value="1"/>
</dbReference>
<evidence type="ECO:0000256" key="9">
    <source>
        <dbReference type="ARBA" id="ARBA00022741"/>
    </source>
</evidence>
<organism evidence="17 18">
    <name type="scientific">Suicoccus acidiformans</name>
    <dbReference type="NCBI Taxonomy" id="2036206"/>
    <lineage>
        <taxon>Bacteria</taxon>
        <taxon>Bacillati</taxon>
        <taxon>Bacillota</taxon>
        <taxon>Bacilli</taxon>
        <taxon>Lactobacillales</taxon>
        <taxon>Aerococcaceae</taxon>
        <taxon>Suicoccus</taxon>
    </lineage>
</organism>
<proteinExistence type="inferred from homology"/>
<comment type="pathway">
    <text evidence="4">Carbohydrate degradation; glycolysis; D-glyceraldehyde 3-phosphate and glycerone phosphate from D-glucose: step 3/4.</text>
</comment>
<dbReference type="OrthoDB" id="9802503at2"/>
<comment type="catalytic activity">
    <reaction evidence="15">
        <text>beta-D-fructose 6-phosphate + ATP = beta-D-fructose 1,6-bisphosphate + ADP + H(+)</text>
        <dbReference type="Rhea" id="RHEA:16109"/>
        <dbReference type="ChEBI" id="CHEBI:15378"/>
        <dbReference type="ChEBI" id="CHEBI:30616"/>
        <dbReference type="ChEBI" id="CHEBI:32966"/>
        <dbReference type="ChEBI" id="CHEBI:57634"/>
        <dbReference type="ChEBI" id="CHEBI:456216"/>
        <dbReference type="EC" id="2.7.1.11"/>
    </reaction>
</comment>
<dbReference type="GO" id="GO:0005524">
    <property type="term" value="F:ATP binding"/>
    <property type="evidence" value="ECO:0007669"/>
    <property type="project" value="UniProtKB-KW"/>
</dbReference>
<evidence type="ECO:0000256" key="7">
    <source>
        <dbReference type="ARBA" id="ARBA00022679"/>
    </source>
</evidence>
<dbReference type="InterPro" id="IPR022953">
    <property type="entry name" value="ATP_PFK"/>
</dbReference>
<comment type="function">
    <text evidence="2">Catalyzes the phosphorylation of D-fructose 6-phosphate to fructose 1,6-bisphosphate by ATP, the first committing step of glycolysis.</text>
</comment>
<dbReference type="Proteomes" id="UP000263232">
    <property type="component" value="Chromosome"/>
</dbReference>
<dbReference type="UniPathway" id="UPA00109">
    <property type="reaction ID" value="UER00182"/>
</dbReference>
<dbReference type="GO" id="GO:0006002">
    <property type="term" value="P:fructose 6-phosphate metabolic process"/>
    <property type="evidence" value="ECO:0007669"/>
    <property type="project" value="InterPro"/>
</dbReference>
<dbReference type="RefSeq" id="WP_118989782.1">
    <property type="nucleotide sequence ID" value="NZ_CP023434.1"/>
</dbReference>
<dbReference type="Gene3D" id="3.40.50.460">
    <property type="entry name" value="Phosphofructokinase domain"/>
    <property type="match status" value="1"/>
</dbReference>
<dbReference type="GO" id="GO:0042802">
    <property type="term" value="F:identical protein binding"/>
    <property type="evidence" value="ECO:0007669"/>
    <property type="project" value="TreeGrafter"/>
</dbReference>
<dbReference type="PANTHER" id="PTHR13697">
    <property type="entry name" value="PHOSPHOFRUCTOKINASE"/>
    <property type="match status" value="1"/>
</dbReference>
<evidence type="ECO:0000313" key="18">
    <source>
        <dbReference type="Proteomes" id="UP000263232"/>
    </source>
</evidence>
<evidence type="ECO:0000256" key="11">
    <source>
        <dbReference type="ARBA" id="ARBA00022840"/>
    </source>
</evidence>
<feature type="domain" description="Phosphofructokinase" evidence="16">
    <location>
        <begin position="3"/>
        <end position="272"/>
    </location>
</feature>
<dbReference type="GO" id="GO:0005945">
    <property type="term" value="C:6-phosphofructokinase complex"/>
    <property type="evidence" value="ECO:0007669"/>
    <property type="project" value="TreeGrafter"/>
</dbReference>
<dbReference type="GO" id="GO:0046872">
    <property type="term" value="F:metal ion binding"/>
    <property type="evidence" value="ECO:0007669"/>
    <property type="project" value="UniProtKB-KW"/>
</dbReference>
<dbReference type="GO" id="GO:0016208">
    <property type="term" value="F:AMP binding"/>
    <property type="evidence" value="ECO:0007669"/>
    <property type="project" value="TreeGrafter"/>
</dbReference>
<evidence type="ECO:0000256" key="3">
    <source>
        <dbReference type="ARBA" id="ARBA00004496"/>
    </source>
</evidence>
<evidence type="ECO:0000256" key="8">
    <source>
        <dbReference type="ARBA" id="ARBA00022723"/>
    </source>
</evidence>
<keyword evidence="18" id="KW-1185">Reference proteome</keyword>
<dbReference type="InterPro" id="IPR012003">
    <property type="entry name" value="ATP_PFK_prok-type"/>
</dbReference>
<dbReference type="InterPro" id="IPR000023">
    <property type="entry name" value="Phosphofructokinase_dom"/>
</dbReference>
<evidence type="ECO:0000256" key="1">
    <source>
        <dbReference type="ARBA" id="ARBA00001946"/>
    </source>
</evidence>
<protein>
    <recommendedName>
        <fullName evidence="5">6-phosphofructokinase</fullName>
        <ecNumber evidence="5">2.7.1.11</ecNumber>
    </recommendedName>
</protein>
<dbReference type="SUPFAM" id="SSF53784">
    <property type="entry name" value="Phosphofructokinase"/>
    <property type="match status" value="1"/>
</dbReference>
<keyword evidence="10 17" id="KW-0418">Kinase</keyword>
<dbReference type="GO" id="GO:0048029">
    <property type="term" value="F:monosaccharide binding"/>
    <property type="evidence" value="ECO:0007669"/>
    <property type="project" value="TreeGrafter"/>
</dbReference>
<evidence type="ECO:0000256" key="4">
    <source>
        <dbReference type="ARBA" id="ARBA00004679"/>
    </source>
</evidence>
<comment type="similarity">
    <text evidence="14">Belongs to the phosphofructokinase type A (PFKA) family.</text>
</comment>
<reference evidence="17 18" key="1">
    <citation type="submission" date="2017-09" db="EMBL/GenBank/DDBJ databases">
        <title>Complete genome sequence of Oxytococcus suis strain ZY16052.</title>
        <authorList>
            <person name="Li F."/>
        </authorList>
    </citation>
    <scope>NUCLEOTIDE SEQUENCE [LARGE SCALE GENOMIC DNA]</scope>
    <source>
        <strain evidence="17 18">ZY16052</strain>
    </source>
</reference>
<dbReference type="AlphaFoldDB" id="A0A347WIF3"/>
<dbReference type="KEGG" id="abae:CL176_01835"/>
<dbReference type="GO" id="GO:0003872">
    <property type="term" value="F:6-phosphofructokinase activity"/>
    <property type="evidence" value="ECO:0007669"/>
    <property type="project" value="UniProtKB-EC"/>
</dbReference>
<keyword evidence="7 17" id="KW-0808">Transferase</keyword>
<evidence type="ECO:0000313" key="17">
    <source>
        <dbReference type="EMBL" id="AXY24860.1"/>
    </source>
</evidence>
<dbReference type="PANTHER" id="PTHR13697:SF4">
    <property type="entry name" value="ATP-DEPENDENT 6-PHOSPHOFRUCTOKINASE"/>
    <property type="match status" value="1"/>
</dbReference>
<comment type="cofactor">
    <cofactor evidence="1">
        <name>Mg(2+)</name>
        <dbReference type="ChEBI" id="CHEBI:18420"/>
    </cofactor>
</comment>
<keyword evidence="13" id="KW-0324">Glycolysis</keyword>
<dbReference type="Gene3D" id="3.40.50.450">
    <property type="match status" value="1"/>
</dbReference>
<dbReference type="EC" id="2.7.1.11" evidence="5"/>
<dbReference type="PIRSF" id="PIRSF000532">
    <property type="entry name" value="ATP_PFK_prok"/>
    <property type="match status" value="1"/>
</dbReference>
<keyword evidence="6" id="KW-0963">Cytoplasm</keyword>
<evidence type="ECO:0000256" key="2">
    <source>
        <dbReference type="ARBA" id="ARBA00002659"/>
    </source>
</evidence>
<keyword evidence="12" id="KW-0460">Magnesium</keyword>
<keyword evidence="8" id="KW-0479">Metal-binding</keyword>
<dbReference type="Pfam" id="PF00365">
    <property type="entry name" value="PFK"/>
    <property type="match status" value="1"/>
</dbReference>
<dbReference type="GO" id="GO:0061621">
    <property type="term" value="P:canonical glycolysis"/>
    <property type="evidence" value="ECO:0007669"/>
    <property type="project" value="TreeGrafter"/>
</dbReference>
<dbReference type="GO" id="GO:0070095">
    <property type="term" value="F:fructose-6-phosphate binding"/>
    <property type="evidence" value="ECO:0007669"/>
    <property type="project" value="TreeGrafter"/>
</dbReference>
<dbReference type="PRINTS" id="PR00476">
    <property type="entry name" value="PHFRCTKINASE"/>
</dbReference>
<name>A0A347WIF3_9LACT</name>
<evidence type="ECO:0000256" key="13">
    <source>
        <dbReference type="ARBA" id="ARBA00023152"/>
    </source>
</evidence>
<evidence type="ECO:0000256" key="10">
    <source>
        <dbReference type="ARBA" id="ARBA00022777"/>
    </source>
</evidence>
<evidence type="ECO:0000256" key="14">
    <source>
        <dbReference type="ARBA" id="ARBA00038478"/>
    </source>
</evidence>
<evidence type="ECO:0000256" key="5">
    <source>
        <dbReference type="ARBA" id="ARBA00012055"/>
    </source>
</evidence>
<accession>A0A347WIF3</accession>
<sequence>MKKIGVLTSGGDAPGMNAAIYGLVEEAETQGVEVVGFIDGYEGLIDGKAKALTPANVKPHIGIGGTFLGTARSERFKDSAVQQQVAERINEELDGLVVIGGDGSYQGALKLSELGVHTIAIPATIDNDISRTELTLGFKTAVRNVVETVDIMMQSAASHHHIYGIEVMGRRAGDLAEWTGKALAADGIISKTEDFSVSQVREAIEMSFAAGKSYQLFIIAEGAMSAAEFKRHIENETVYGIHDFVLGHIQRGGNPVAEDRMLGFDFGKEAFNRLSAGDTGLCLAVEAGEVVAQSIEDHRAFEDRRHLS</sequence>
<gene>
    <name evidence="17" type="ORF">CL176_01835</name>
</gene>
<evidence type="ECO:0000256" key="6">
    <source>
        <dbReference type="ARBA" id="ARBA00022490"/>
    </source>
</evidence>